<dbReference type="InterPro" id="IPR038718">
    <property type="entry name" value="SNF2-like_sf"/>
</dbReference>
<dbReference type="Gene3D" id="3.30.360.80">
    <property type="match status" value="1"/>
</dbReference>
<dbReference type="HAMAP" id="MF_01821">
    <property type="entry name" value="Helicase_RapA"/>
    <property type="match status" value="1"/>
</dbReference>
<dbReference type="CDD" id="cd18793">
    <property type="entry name" value="SF2_C_SNF"/>
    <property type="match status" value="1"/>
</dbReference>
<evidence type="ECO:0000256" key="1">
    <source>
        <dbReference type="ARBA" id="ARBA00022741"/>
    </source>
</evidence>
<feature type="binding site" evidence="9">
    <location>
        <begin position="181"/>
        <end position="188"/>
    </location>
    <ligand>
        <name>ATP</name>
        <dbReference type="ChEBI" id="CHEBI:30616"/>
    </ligand>
</feature>
<dbReference type="Gene3D" id="2.30.30.930">
    <property type="match status" value="1"/>
</dbReference>
<evidence type="ECO:0000256" key="5">
    <source>
        <dbReference type="ARBA" id="ARBA00023015"/>
    </source>
</evidence>
<gene>
    <name evidence="9 13" type="primary">rapA</name>
    <name evidence="13" type="ORF">NBRC116591_14790</name>
</gene>
<keyword evidence="6 9" id="KW-0238">DNA-binding</keyword>
<keyword evidence="4 9" id="KW-0067">ATP-binding</keyword>
<dbReference type="Gene3D" id="6.10.140.1500">
    <property type="match status" value="1"/>
</dbReference>
<keyword evidence="1 9" id="KW-0547">Nucleotide-binding</keyword>
<evidence type="ECO:0000259" key="11">
    <source>
        <dbReference type="PROSITE" id="PS51192"/>
    </source>
</evidence>
<dbReference type="PANTHER" id="PTHR45766">
    <property type="entry name" value="DNA ANNEALING HELICASE AND ENDONUCLEASE ZRANB3 FAMILY MEMBER"/>
    <property type="match status" value="1"/>
</dbReference>
<comment type="function">
    <text evidence="9">Transcription regulator that activates transcription by stimulating RNA polymerase (RNAP) recycling in case of stress conditions such as supercoiled DNA or high salt concentrations. Probably acts by releasing the RNAP, when it is trapped or immobilized on tightly supercoiled DNA. Does not activate transcription on linear DNA. Probably not involved in DNA repair.</text>
</comment>
<dbReference type="PANTHER" id="PTHR45766:SF6">
    <property type="entry name" value="SWI_SNF-RELATED MATRIX-ASSOCIATED ACTIN-DEPENDENT REGULATOR OF CHROMATIN SUBFAMILY A-LIKE PROTEIN 1"/>
    <property type="match status" value="1"/>
</dbReference>
<feature type="short sequence motif" description="DEAH box" evidence="9">
    <location>
        <begin position="285"/>
        <end position="288"/>
    </location>
</feature>
<keyword evidence="5 9" id="KW-0805">Transcription regulation</keyword>
<feature type="coiled-coil region" evidence="10">
    <location>
        <begin position="922"/>
        <end position="949"/>
    </location>
</feature>
<sequence>MEKVLSDFQYAVGQRWVSNAEKELGLGVVIEIQERRLTVSYPACGELRTYSDRNAPLTRVRYEEGDFVFDMDDKRWKVISLEERGHIVYLVEDEDGNDQPLSEVELNPFVHFSGPLERLLAGNLDKPRHFQLRLDTLSHHQRLQSAGSNGLLGARVDLLEHQLYIANEVANRYAPRVLLADEVGLGKTIEAGLILHHQLHNQRAERVLIAVPDSLVHQWLVEMLRRFNLKFVVMSEQRAQDIEESQGINPFESAQLVLCPLSLFVENELRLDQACAAGWDMLCVDEAHHLEWSEEDASEDYRAVEDLASCSEGLLLLTATPEQLGLESHFARLRLLDPDRYHNLAAFIEEEQRYRPINDVIQTLLSDDGADQLIANTTIQAQLAEFVGADVVADLVKKLQTLNSEAEIQECIFSHVRELLDQHGTGRVLFRNTRSSVQGFPKRLLNTYALELPEGWSNTNLYPETEQDSDWLEHDPRLPWLKEFLKTKKQEKVLLITANANTALDLEAYLRLRQGIRTSVFHEGMSLLERDRSAAYFADFEGGAQLLICSEIGSEGRNFQFAHDLILFDLPNNPDLLEQRIGRLDRIGQTQDVQIHVPYFEESAGEALWNWLHKGINAFESTCATGAAINEKFKSELTECLNNPQDHQLLDQLIDQTNAYNQSLSEELQSGRDRLLELNSCNSQVALETIASIREASAEDQLQEYMLRVFDQFGVDHQDHSEQTLVLRPSETMHSPFPELPEDGISVCFNREKSLSREELSFLSWEHPMVTAAMDNITSGEHGNASFCTLKLPALPAGTWLLEANFVTHCPTSKSRQLSYYLPTTPIRLLLDQSGKDLSGVIASQQLTQMAKTIPLKQAQNIIKHIREDVRDRLELGKTQADKTAKNIMDAARKKLEESQAYELGRLEALAKVNPNIRQQEIELLKTQNDELKAILDQAQLRLDAIRVLVLTE</sequence>
<dbReference type="InterPro" id="IPR001650">
    <property type="entry name" value="Helicase_C-like"/>
</dbReference>
<dbReference type="Proteomes" id="UP001465153">
    <property type="component" value="Unassembled WGS sequence"/>
</dbReference>
<comment type="similarity">
    <text evidence="9">Belongs to the SNF2/RAD54 helicase family. RapA subfamily.</text>
</comment>
<evidence type="ECO:0000256" key="7">
    <source>
        <dbReference type="ARBA" id="ARBA00023159"/>
    </source>
</evidence>
<dbReference type="Pfam" id="PF00176">
    <property type="entry name" value="SNF2-rel_dom"/>
    <property type="match status" value="1"/>
</dbReference>
<dbReference type="EC" id="3.6.4.-" evidence="9"/>
<comment type="subunit">
    <text evidence="9">Interacts with the RNAP. Has a higher affinity for the core RNAP than for the holoenzyme. Its ATPase activity is stimulated by binding to RNAP.</text>
</comment>
<dbReference type="Pfam" id="PF12137">
    <property type="entry name" value="RapA_C"/>
    <property type="match status" value="1"/>
</dbReference>
<dbReference type="SMART" id="SM00490">
    <property type="entry name" value="HELICc"/>
    <property type="match status" value="1"/>
</dbReference>
<evidence type="ECO:0000256" key="10">
    <source>
        <dbReference type="SAM" id="Coils"/>
    </source>
</evidence>
<evidence type="ECO:0000256" key="4">
    <source>
        <dbReference type="ARBA" id="ARBA00022840"/>
    </source>
</evidence>
<dbReference type="Gene3D" id="3.40.50.300">
    <property type="entry name" value="P-loop containing nucleotide triphosphate hydrolases"/>
    <property type="match status" value="1"/>
</dbReference>
<dbReference type="InterPro" id="IPR027417">
    <property type="entry name" value="P-loop_NTPase"/>
</dbReference>
<dbReference type="InterPro" id="IPR023949">
    <property type="entry name" value="Helicase_RapA"/>
</dbReference>
<dbReference type="EMBL" id="BAABWN010000004">
    <property type="protein sequence ID" value="GAA6167669.1"/>
    <property type="molecule type" value="Genomic_DNA"/>
</dbReference>
<keyword evidence="10" id="KW-0175">Coiled coil</keyword>
<dbReference type="InterPro" id="IPR049730">
    <property type="entry name" value="SNF2/RAD54-like_C"/>
</dbReference>
<evidence type="ECO:0000256" key="8">
    <source>
        <dbReference type="ARBA" id="ARBA00023163"/>
    </source>
</evidence>
<feature type="domain" description="Helicase C-terminal" evidence="12">
    <location>
        <begin position="480"/>
        <end position="637"/>
    </location>
</feature>
<evidence type="ECO:0000256" key="3">
    <source>
        <dbReference type="ARBA" id="ARBA00022806"/>
    </source>
</evidence>
<dbReference type="Pfam" id="PF00271">
    <property type="entry name" value="Helicase_C"/>
    <property type="match status" value="1"/>
</dbReference>
<keyword evidence="3 9" id="KW-0347">Helicase</keyword>
<name>A0ABQ0A7N6_9GAMM</name>
<dbReference type="SUPFAM" id="SSF52540">
    <property type="entry name" value="P-loop containing nucleoside triphosphate hydrolases"/>
    <property type="match status" value="2"/>
</dbReference>
<dbReference type="InterPro" id="IPR000330">
    <property type="entry name" value="SNF2_N"/>
</dbReference>
<comment type="caution">
    <text evidence="13">The sequence shown here is derived from an EMBL/GenBank/DDBJ whole genome shotgun (WGS) entry which is preliminary data.</text>
</comment>
<dbReference type="CDD" id="cd18011">
    <property type="entry name" value="DEXDc_RapA"/>
    <property type="match status" value="1"/>
</dbReference>
<dbReference type="Pfam" id="PF18339">
    <property type="entry name" value="Tudor_1_RapA"/>
    <property type="match status" value="1"/>
</dbReference>
<dbReference type="SMART" id="SM00487">
    <property type="entry name" value="DEXDc"/>
    <property type="match status" value="1"/>
</dbReference>
<dbReference type="Gene3D" id="3.40.50.10810">
    <property type="entry name" value="Tandem AAA-ATPase domain"/>
    <property type="match status" value="1"/>
</dbReference>
<proteinExistence type="inferred from homology"/>
<organism evidence="13 14">
    <name type="scientific">Sessilibacter corallicola</name>
    <dbReference type="NCBI Taxonomy" id="2904075"/>
    <lineage>
        <taxon>Bacteria</taxon>
        <taxon>Pseudomonadati</taxon>
        <taxon>Pseudomonadota</taxon>
        <taxon>Gammaproteobacteria</taxon>
        <taxon>Cellvibrionales</taxon>
        <taxon>Cellvibrionaceae</taxon>
        <taxon>Sessilibacter</taxon>
    </lineage>
</organism>
<evidence type="ECO:0000313" key="14">
    <source>
        <dbReference type="Proteomes" id="UP001465153"/>
    </source>
</evidence>
<protein>
    <recommendedName>
        <fullName evidence="9">RNA polymerase-associated protein RapA</fullName>
        <ecNumber evidence="9">3.6.4.-</ecNumber>
    </recommendedName>
    <alternativeName>
        <fullName evidence="9">ATP-dependent helicase HepA</fullName>
    </alternativeName>
</protein>
<reference evidence="13 14" key="1">
    <citation type="submission" date="2024-04" db="EMBL/GenBank/DDBJ databases">
        <title>Draft genome sequence of Sessilibacter corallicola NBRC 116591.</title>
        <authorList>
            <person name="Miyakawa T."/>
            <person name="Kusuya Y."/>
            <person name="Miura T."/>
        </authorList>
    </citation>
    <scope>NUCLEOTIDE SEQUENCE [LARGE SCALE GENOMIC DNA]</scope>
    <source>
        <strain evidence="13 14">KU-00831-HH</strain>
    </source>
</reference>
<keyword evidence="14" id="KW-1185">Reference proteome</keyword>
<dbReference type="InterPro" id="IPR057342">
    <property type="entry name" value="DEXDc_RapA"/>
</dbReference>
<keyword evidence="8 9" id="KW-0804">Transcription</keyword>
<feature type="domain" description="Helicase ATP-binding" evidence="11">
    <location>
        <begin position="168"/>
        <end position="339"/>
    </location>
</feature>
<dbReference type="InterPro" id="IPR022737">
    <property type="entry name" value="RapA_C"/>
</dbReference>
<keyword evidence="7 9" id="KW-0010">Activator</keyword>
<dbReference type="PROSITE" id="PS51192">
    <property type="entry name" value="HELICASE_ATP_BIND_1"/>
    <property type="match status" value="1"/>
</dbReference>
<evidence type="ECO:0000256" key="9">
    <source>
        <dbReference type="HAMAP-Rule" id="MF_01821"/>
    </source>
</evidence>
<evidence type="ECO:0000313" key="13">
    <source>
        <dbReference type="EMBL" id="GAA6167669.1"/>
    </source>
</evidence>
<dbReference type="NCBIfam" id="NF003426">
    <property type="entry name" value="PRK04914.1"/>
    <property type="match status" value="1"/>
</dbReference>
<evidence type="ECO:0000256" key="6">
    <source>
        <dbReference type="ARBA" id="ARBA00023125"/>
    </source>
</evidence>
<evidence type="ECO:0000256" key="2">
    <source>
        <dbReference type="ARBA" id="ARBA00022801"/>
    </source>
</evidence>
<keyword evidence="2 9" id="KW-0378">Hydrolase</keyword>
<evidence type="ECO:0000259" key="12">
    <source>
        <dbReference type="PROSITE" id="PS51194"/>
    </source>
</evidence>
<dbReference type="Gene3D" id="6.10.140.2230">
    <property type="match status" value="1"/>
</dbReference>
<dbReference type="InterPro" id="IPR040766">
    <property type="entry name" value="Tudor_2_RapA"/>
</dbReference>
<dbReference type="PROSITE" id="PS51194">
    <property type="entry name" value="HELICASE_CTER"/>
    <property type="match status" value="1"/>
</dbReference>
<accession>A0ABQ0A7N6</accession>
<dbReference type="InterPro" id="IPR014001">
    <property type="entry name" value="Helicase_ATP-bd"/>
</dbReference>
<dbReference type="Pfam" id="PF18337">
    <property type="entry name" value="Tudor_RapA"/>
    <property type="match status" value="1"/>
</dbReference>
<dbReference type="InterPro" id="IPR040765">
    <property type="entry name" value="Tudor_1_RapA"/>
</dbReference>
<dbReference type="Gene3D" id="2.30.30.140">
    <property type="match status" value="1"/>
</dbReference>